<accession>A0ABT2JPL6</accession>
<dbReference type="InterPro" id="IPR053135">
    <property type="entry name" value="AKR2_Oxidoreductase"/>
</dbReference>
<reference evidence="2 3" key="1">
    <citation type="submission" date="2021-10" db="EMBL/GenBank/DDBJ databases">
        <title>Streptomyces gossypii sp. nov., isolated from soil collected from cotton field.</title>
        <authorList>
            <person name="Ge X."/>
            <person name="Chen X."/>
            <person name="Liu W."/>
        </authorList>
    </citation>
    <scope>NUCLEOTIDE SEQUENCE [LARGE SCALE GENOMIC DNA]</scope>
    <source>
        <strain evidence="2 3">N2-109</strain>
    </source>
</reference>
<sequence>MRGAHPRVVLGLHRSRYERRPLTAALDLGVRAIDTAFNYHGFTAHQRLAKVAGDLLPRLTLSTKVGYFPGPDGAPQHSLAPSRLLAALEQTNQALGRPPNLVFLHNPEVSLHAPADAAREALSQACEALADASRRGWCESWGIASWDPTPLPDLIDDTTPAPCVLMVRSGLLAGIGTLDAADELTARWRPSAVWGMSPFGGNAEDPVWKTVDPRMFLQEPTAEVSRIQAAFRVAYDLPSVRTVAVGTDNPAHLQEVLQALDRDTDTAMLLKYRKLLRERHAAINGSEARP</sequence>
<name>A0ABT2JPL6_9ACTN</name>
<dbReference type="Proteomes" id="UP001156389">
    <property type="component" value="Unassembled WGS sequence"/>
</dbReference>
<organism evidence="2 3">
    <name type="scientific">Streptomyces gossypii</name>
    <dbReference type="NCBI Taxonomy" id="2883101"/>
    <lineage>
        <taxon>Bacteria</taxon>
        <taxon>Bacillati</taxon>
        <taxon>Actinomycetota</taxon>
        <taxon>Actinomycetes</taxon>
        <taxon>Kitasatosporales</taxon>
        <taxon>Streptomycetaceae</taxon>
        <taxon>Streptomyces</taxon>
    </lineage>
</organism>
<evidence type="ECO:0000259" key="1">
    <source>
        <dbReference type="Pfam" id="PF00248"/>
    </source>
</evidence>
<keyword evidence="3" id="KW-1185">Reference proteome</keyword>
<evidence type="ECO:0000313" key="2">
    <source>
        <dbReference type="EMBL" id="MCT2589806.1"/>
    </source>
</evidence>
<dbReference type="PANTHER" id="PTHR43312">
    <property type="entry name" value="D-THREO-ALDOSE 1-DEHYDROGENASE"/>
    <property type="match status" value="1"/>
</dbReference>
<dbReference type="InterPro" id="IPR023210">
    <property type="entry name" value="NADP_OxRdtase_dom"/>
</dbReference>
<protein>
    <submittedName>
        <fullName evidence="2">Aldo/keto reductase</fullName>
    </submittedName>
</protein>
<dbReference type="SUPFAM" id="SSF51430">
    <property type="entry name" value="NAD(P)-linked oxidoreductase"/>
    <property type="match status" value="1"/>
</dbReference>
<dbReference type="InterPro" id="IPR036812">
    <property type="entry name" value="NAD(P)_OxRdtase_dom_sf"/>
</dbReference>
<dbReference type="EMBL" id="JAJAGO010000003">
    <property type="protein sequence ID" value="MCT2589806.1"/>
    <property type="molecule type" value="Genomic_DNA"/>
</dbReference>
<dbReference type="RefSeq" id="WP_260216807.1">
    <property type="nucleotide sequence ID" value="NZ_JAJAGO010000003.1"/>
</dbReference>
<feature type="domain" description="NADP-dependent oxidoreductase" evidence="1">
    <location>
        <begin position="22"/>
        <end position="149"/>
    </location>
</feature>
<gene>
    <name evidence="2" type="ORF">LHJ74_07740</name>
</gene>
<dbReference type="Pfam" id="PF00248">
    <property type="entry name" value="Aldo_ket_red"/>
    <property type="match status" value="1"/>
</dbReference>
<dbReference type="PANTHER" id="PTHR43312:SF1">
    <property type="entry name" value="NADP-DEPENDENT OXIDOREDUCTASE DOMAIN-CONTAINING PROTEIN"/>
    <property type="match status" value="1"/>
</dbReference>
<comment type="caution">
    <text evidence="2">The sequence shown here is derived from an EMBL/GenBank/DDBJ whole genome shotgun (WGS) entry which is preliminary data.</text>
</comment>
<dbReference type="Gene3D" id="3.20.20.100">
    <property type="entry name" value="NADP-dependent oxidoreductase domain"/>
    <property type="match status" value="1"/>
</dbReference>
<proteinExistence type="predicted"/>
<evidence type="ECO:0000313" key="3">
    <source>
        <dbReference type="Proteomes" id="UP001156389"/>
    </source>
</evidence>